<comment type="caution">
    <text evidence="2">The sequence shown here is derived from an EMBL/GenBank/DDBJ whole genome shotgun (WGS) entry which is preliminary data.</text>
</comment>
<gene>
    <name evidence="2" type="ORF">RchiOBHm_Chr6g0279941</name>
</gene>
<organism evidence="2 3">
    <name type="scientific">Rosa chinensis</name>
    <name type="common">China rose</name>
    <dbReference type="NCBI Taxonomy" id="74649"/>
    <lineage>
        <taxon>Eukaryota</taxon>
        <taxon>Viridiplantae</taxon>
        <taxon>Streptophyta</taxon>
        <taxon>Embryophyta</taxon>
        <taxon>Tracheophyta</taxon>
        <taxon>Spermatophyta</taxon>
        <taxon>Magnoliopsida</taxon>
        <taxon>eudicotyledons</taxon>
        <taxon>Gunneridae</taxon>
        <taxon>Pentapetalae</taxon>
        <taxon>rosids</taxon>
        <taxon>fabids</taxon>
        <taxon>Rosales</taxon>
        <taxon>Rosaceae</taxon>
        <taxon>Rosoideae</taxon>
        <taxon>Rosoideae incertae sedis</taxon>
        <taxon>Rosa</taxon>
    </lineage>
</organism>
<evidence type="ECO:0000313" key="2">
    <source>
        <dbReference type="EMBL" id="PRQ25103.1"/>
    </source>
</evidence>
<evidence type="ECO:0000313" key="3">
    <source>
        <dbReference type="Proteomes" id="UP000238479"/>
    </source>
</evidence>
<dbReference type="GO" id="GO:0048367">
    <property type="term" value="P:shoot system development"/>
    <property type="evidence" value="ECO:0007669"/>
    <property type="project" value="InterPro"/>
</dbReference>
<accession>A0A2P6PT34</accession>
<evidence type="ECO:0008006" key="4">
    <source>
        <dbReference type="Google" id="ProtNLM"/>
    </source>
</evidence>
<dbReference type="EMBL" id="PDCK01000044">
    <property type="protein sequence ID" value="PRQ25103.1"/>
    <property type="molecule type" value="Genomic_DNA"/>
</dbReference>
<dbReference type="InterPro" id="IPR004320">
    <property type="entry name" value="BPS1_pln"/>
</dbReference>
<dbReference type="OMA" id="ECTHELR"/>
<sequence>MAASPLNLRSHNHTRSNSLPSTSHPFVTEFDEHLCRLKALESSSSISHKLSGLQDIHDCAEKFLLLPLNQQALKQECGDTWINQLLDGSSRLLDVCGIIKDALLQTKECTHELRSIRSRRRGVDTSFMSEVSKYLTCRKDVKKAINKASKLRDSKSTDKTHETPAIVKMLKELDAVTSAVFESLFSFIASSNLKSKSSTWSLVSK</sequence>
<dbReference type="AlphaFoldDB" id="A0A2P6PT34"/>
<dbReference type="STRING" id="74649.A0A2P6PT34"/>
<dbReference type="Pfam" id="PF03087">
    <property type="entry name" value="BPS1"/>
    <property type="match status" value="1"/>
</dbReference>
<dbReference type="Proteomes" id="UP000238479">
    <property type="component" value="Chromosome 6"/>
</dbReference>
<evidence type="ECO:0000256" key="1">
    <source>
        <dbReference type="SAM" id="MobiDB-lite"/>
    </source>
</evidence>
<keyword evidence="3" id="KW-1185">Reference proteome</keyword>
<proteinExistence type="predicted"/>
<dbReference type="Gramene" id="PRQ25103">
    <property type="protein sequence ID" value="PRQ25103"/>
    <property type="gene ID" value="RchiOBHm_Chr6g0279941"/>
</dbReference>
<dbReference type="GO" id="GO:0048364">
    <property type="term" value="P:root development"/>
    <property type="evidence" value="ECO:0007669"/>
    <property type="project" value="InterPro"/>
</dbReference>
<dbReference type="PANTHER" id="PTHR33070:SF129">
    <property type="entry name" value="DUF241 DOMAIN PROTEIN"/>
    <property type="match status" value="1"/>
</dbReference>
<name>A0A2P6PT34_ROSCH</name>
<reference evidence="2 3" key="1">
    <citation type="journal article" date="2018" name="Nat. Genet.">
        <title>The Rosa genome provides new insights in the design of modern roses.</title>
        <authorList>
            <person name="Bendahmane M."/>
        </authorList>
    </citation>
    <scope>NUCLEOTIDE SEQUENCE [LARGE SCALE GENOMIC DNA]</scope>
    <source>
        <strain evidence="3">cv. Old Blush</strain>
    </source>
</reference>
<feature type="region of interest" description="Disordered" evidence="1">
    <location>
        <begin position="1"/>
        <end position="22"/>
    </location>
</feature>
<dbReference type="PANTHER" id="PTHR33070">
    <property type="entry name" value="OS06G0725500 PROTEIN"/>
    <property type="match status" value="1"/>
</dbReference>
<protein>
    <recommendedName>
        <fullName evidence="4">DUF241 domain protein</fullName>
    </recommendedName>
</protein>